<reference evidence="2 3" key="1">
    <citation type="submission" date="2020-08" db="EMBL/GenBank/DDBJ databases">
        <title>Sequencing the genomes of 1000 actinobacteria strains.</title>
        <authorList>
            <person name="Klenk H.-P."/>
        </authorList>
    </citation>
    <scope>NUCLEOTIDE SEQUENCE [LARGE SCALE GENOMIC DNA]</scope>
    <source>
        <strain evidence="2 3">DSM 45859</strain>
    </source>
</reference>
<organism evidence="2 3">
    <name type="scientific">Amycolatopsis jiangsuensis</name>
    <dbReference type="NCBI Taxonomy" id="1181879"/>
    <lineage>
        <taxon>Bacteria</taxon>
        <taxon>Bacillati</taxon>
        <taxon>Actinomycetota</taxon>
        <taxon>Actinomycetes</taxon>
        <taxon>Pseudonocardiales</taxon>
        <taxon>Pseudonocardiaceae</taxon>
        <taxon>Amycolatopsis</taxon>
    </lineage>
</organism>
<dbReference type="AlphaFoldDB" id="A0A840IX94"/>
<name>A0A840IX94_9PSEU</name>
<dbReference type="Pfam" id="PF05331">
    <property type="entry name" value="DUF742"/>
    <property type="match status" value="1"/>
</dbReference>
<protein>
    <recommendedName>
        <fullName evidence="4">DUF742 domain-containing protein</fullName>
    </recommendedName>
</protein>
<comment type="caution">
    <text evidence="2">The sequence shown here is derived from an EMBL/GenBank/DDBJ whole genome shotgun (WGS) entry which is preliminary data.</text>
</comment>
<keyword evidence="3" id="KW-1185">Reference proteome</keyword>
<evidence type="ECO:0000313" key="3">
    <source>
        <dbReference type="Proteomes" id="UP000581769"/>
    </source>
</evidence>
<dbReference type="RefSeq" id="WP_184780801.1">
    <property type="nucleotide sequence ID" value="NZ_JACHMG010000001.1"/>
</dbReference>
<evidence type="ECO:0008006" key="4">
    <source>
        <dbReference type="Google" id="ProtNLM"/>
    </source>
</evidence>
<dbReference type="InterPro" id="IPR007995">
    <property type="entry name" value="DUF742"/>
</dbReference>
<gene>
    <name evidence="2" type="ORF">BJY18_003317</name>
</gene>
<sequence>MDPGPLPDVEVQTGADVRRDLEGLPGREIPASGDPRHSAGGDPALEALLSTTGLGLRLQRLLRAPYDRACALCGDTMAVAELAARLELPVEDTRAIVGELVDGRLLVVYPPIGSYPPDAWREALDLMLSRLSEL</sequence>
<feature type="region of interest" description="Disordered" evidence="1">
    <location>
        <begin position="1"/>
        <end position="44"/>
    </location>
</feature>
<proteinExistence type="predicted"/>
<accession>A0A840IX94</accession>
<evidence type="ECO:0000256" key="1">
    <source>
        <dbReference type="SAM" id="MobiDB-lite"/>
    </source>
</evidence>
<evidence type="ECO:0000313" key="2">
    <source>
        <dbReference type="EMBL" id="MBB4685832.1"/>
    </source>
</evidence>
<dbReference type="Proteomes" id="UP000581769">
    <property type="component" value="Unassembled WGS sequence"/>
</dbReference>
<dbReference type="EMBL" id="JACHMG010000001">
    <property type="protein sequence ID" value="MBB4685832.1"/>
    <property type="molecule type" value="Genomic_DNA"/>
</dbReference>